<dbReference type="Proteomes" id="UP000288351">
    <property type="component" value="Unassembled WGS sequence"/>
</dbReference>
<comment type="caution">
    <text evidence="2">The sequence shown here is derived from an EMBL/GenBank/DDBJ whole genome shotgun (WGS) entry which is preliminary data.</text>
</comment>
<name>A0A401QPT4_STRNR</name>
<dbReference type="AlphaFoldDB" id="A0A401QPT4"/>
<dbReference type="EMBL" id="BHXC01000001">
    <property type="protein sequence ID" value="GCB87411.1"/>
    <property type="molecule type" value="Genomic_DNA"/>
</dbReference>
<proteinExistence type="predicted"/>
<evidence type="ECO:0000313" key="2">
    <source>
        <dbReference type="EMBL" id="GCB87411.1"/>
    </source>
</evidence>
<protein>
    <submittedName>
        <fullName evidence="2">Uncharacterized protein</fullName>
    </submittedName>
</protein>
<sequence>MLLGNGTSYVPPTAATATGTSATTIRTAPRYMLRDLYLGALYRWCQQQGANAAIDSLAEDLQASLRVLVRGIETQPRSLS</sequence>
<organism evidence="2 3">
    <name type="scientific">Streptomyces noursei</name>
    <name type="common">Streptomyces albulus</name>
    <dbReference type="NCBI Taxonomy" id="1971"/>
    <lineage>
        <taxon>Bacteria</taxon>
        <taxon>Bacillati</taxon>
        <taxon>Actinomycetota</taxon>
        <taxon>Actinomycetes</taxon>
        <taxon>Kitasatosporales</taxon>
        <taxon>Streptomycetaceae</taxon>
        <taxon>Streptomyces</taxon>
    </lineage>
</organism>
<feature type="region of interest" description="Disordered" evidence="1">
    <location>
        <begin position="1"/>
        <end position="21"/>
    </location>
</feature>
<evidence type="ECO:0000313" key="3">
    <source>
        <dbReference type="Proteomes" id="UP000288351"/>
    </source>
</evidence>
<evidence type="ECO:0000256" key="1">
    <source>
        <dbReference type="SAM" id="MobiDB-lite"/>
    </source>
</evidence>
<reference evidence="2 3" key="1">
    <citation type="journal article" date="2019" name="Microbiol. Resour. Announc.">
        <title>Draft Genome Sequence of the Most Traditional epsilon-Poly-l-Lysine Producer, Streptomyces albulus NBRC14147.</title>
        <authorList>
            <person name="Yamanaka K."/>
            <person name="Hamano Y."/>
        </authorList>
    </citation>
    <scope>NUCLEOTIDE SEQUENCE [LARGE SCALE GENOMIC DNA]</scope>
    <source>
        <strain evidence="2 3">NBRC 14147</strain>
    </source>
</reference>
<dbReference type="RefSeq" id="WP_124428004.1">
    <property type="nucleotide sequence ID" value="NZ_BHXC01000001.1"/>
</dbReference>
<gene>
    <name evidence="2" type="ORF">SALB_00062</name>
</gene>
<accession>A0A401QPT4</accession>
<feature type="compositionally biased region" description="Polar residues" evidence="1">
    <location>
        <begin position="1"/>
        <end position="10"/>
    </location>
</feature>